<keyword evidence="1" id="KW-0121">Carboxypeptidase</keyword>
<dbReference type="GeneID" id="14007168"/>
<name>E9LUK7_9CAUD</name>
<proteinExistence type="predicted"/>
<organism evidence="1 2">
    <name type="scientific">Lactobacillus phage LF1</name>
    <dbReference type="NCBI Taxonomy" id="947980"/>
    <lineage>
        <taxon>Viruses</taxon>
        <taxon>Duplodnaviria</taxon>
        <taxon>Heunggongvirae</taxon>
        <taxon>Uroviricota</taxon>
        <taxon>Caudoviricetes</taxon>
        <taxon>Lafunavirus</taxon>
        <taxon>Lafunavirus LF1</taxon>
    </lineage>
</organism>
<keyword evidence="2" id="KW-1185">Reference proteome</keyword>
<keyword evidence="1" id="KW-0378">Hydrolase</keyword>
<evidence type="ECO:0000313" key="2">
    <source>
        <dbReference type="Proteomes" id="UP000007261"/>
    </source>
</evidence>
<dbReference type="RefSeq" id="YP_007003229.1">
    <property type="nucleotide sequence ID" value="NC_019486.1"/>
</dbReference>
<accession>E9LUK7</accession>
<keyword evidence="1" id="KW-0645">Protease</keyword>
<protein>
    <submittedName>
        <fullName evidence="1">Carboxypeptidase D-like protein</fullName>
    </submittedName>
</protein>
<reference evidence="1 2" key="1">
    <citation type="journal article" date="2011" name="Arch. Virol.">
        <title>Complete genomic sequence of the Lactobacillus temperate phage LF1.</title>
        <authorList>
            <person name="Yoon B.H."/>
            <person name="Chang H.I."/>
        </authorList>
    </citation>
    <scope>NUCLEOTIDE SEQUENCE [LARGE SCALE GENOMIC DNA]</scope>
</reference>
<evidence type="ECO:0000313" key="1">
    <source>
        <dbReference type="EMBL" id="ADW01253.1"/>
    </source>
</evidence>
<dbReference type="EMBL" id="HQ141410">
    <property type="protein sequence ID" value="ADW01253.1"/>
    <property type="molecule type" value="Genomic_DNA"/>
</dbReference>
<dbReference type="Proteomes" id="UP000007261">
    <property type="component" value="Segment"/>
</dbReference>
<sequence>MIDYQQSIDYQSDQFKEKIAVPLLESLQSLPTKKVEKTYKYIFLLNHLKSRPELKKFWNEYLNWSISFLYESFVSASLGQKHGCYFLLRSSLENFVKFICVAIGKEEEIDNRVFKKNNHILVTYNWPKDIFKLQSKATSFQTMYNEFSKLSHSATKLNNQSPITYFQKIVESFDKEYNDAMESIQSLSVCYMYFIIFICKKSLKKWDTEDLTSILKISCTKHEAEVILNLIKK</sequence>
<dbReference type="KEGG" id="vg:14007168"/>
<dbReference type="GO" id="GO:0004180">
    <property type="term" value="F:carboxypeptidase activity"/>
    <property type="evidence" value="ECO:0007669"/>
    <property type="project" value="UniProtKB-KW"/>
</dbReference>